<feature type="domain" description="Peptidase M24" evidence="2">
    <location>
        <begin position="140"/>
        <end position="331"/>
    </location>
</feature>
<keyword evidence="4" id="KW-1185">Reference proteome</keyword>
<organism evidence="3 4">
    <name type="scientific">Agromyces aurantiacus</name>
    <dbReference type="NCBI Taxonomy" id="165814"/>
    <lineage>
        <taxon>Bacteria</taxon>
        <taxon>Bacillati</taxon>
        <taxon>Actinomycetota</taxon>
        <taxon>Actinomycetes</taxon>
        <taxon>Micrococcales</taxon>
        <taxon>Microbacteriaceae</taxon>
        <taxon>Agromyces</taxon>
    </lineage>
</organism>
<dbReference type="CDD" id="cd01066">
    <property type="entry name" value="APP_MetAP"/>
    <property type="match status" value="1"/>
</dbReference>
<dbReference type="InterPro" id="IPR050659">
    <property type="entry name" value="Peptidase_M24B"/>
</dbReference>
<reference evidence="4" key="1">
    <citation type="journal article" date="2019" name="Int. J. Syst. Evol. Microbiol.">
        <title>The Global Catalogue of Microorganisms (GCM) 10K type strain sequencing project: providing services to taxonomists for standard genome sequencing and annotation.</title>
        <authorList>
            <consortium name="The Broad Institute Genomics Platform"/>
            <consortium name="The Broad Institute Genome Sequencing Center for Infectious Disease"/>
            <person name="Wu L."/>
            <person name="Ma J."/>
        </authorList>
    </citation>
    <scope>NUCLEOTIDE SEQUENCE [LARGE SCALE GENOMIC DNA]</scope>
    <source>
        <strain evidence="4">CGMCC 1.12192</strain>
    </source>
</reference>
<dbReference type="PANTHER" id="PTHR46112">
    <property type="entry name" value="AMINOPEPTIDASE"/>
    <property type="match status" value="1"/>
</dbReference>
<dbReference type="InterPro" id="IPR036005">
    <property type="entry name" value="Creatinase/aminopeptidase-like"/>
</dbReference>
<sequence length="367" mass="38394">MTVRAPAPAASGVGGDRAAKRARLLEVLDRRGGSALVLRSHTAVAWYLDGARTHVSLAGDPVAAVVVRPGGDSVHVFANEADRMLAEELGDAADLEVVRVPWHEPLLPPGAEGGALDEAEVAAELRAARASLLPGELARYRRLCREVAETLTDAALAASPDDTERAVAAGLAFDLVARGIDPVVVLVAGRGRLAHRHPLPTGDPLGDRAMLVVCGRRNGLIANATRWVRFGLTDPAEARSMSCILDVEAAFLDATVPGATLGEVLAAGTAAYAAHGFDPEEWRRHHQGGAAGYAGRDPRAVPGIADVVQPGQAFAWNPTAPGAKVEDTVLVGPTGIEVLTVDPRWPSGRVAGRARPDELERGRDAPR</sequence>
<dbReference type="InterPro" id="IPR000994">
    <property type="entry name" value="Pept_M24"/>
</dbReference>
<dbReference type="RefSeq" id="WP_307834940.1">
    <property type="nucleotide sequence ID" value="NZ_JAFBBW010000001.1"/>
</dbReference>
<comment type="caution">
    <text evidence="3">The sequence shown here is derived from an EMBL/GenBank/DDBJ whole genome shotgun (WGS) entry which is preliminary data.</text>
</comment>
<feature type="compositionally biased region" description="Basic and acidic residues" evidence="1">
    <location>
        <begin position="354"/>
        <end position="367"/>
    </location>
</feature>
<feature type="region of interest" description="Disordered" evidence="1">
    <location>
        <begin position="346"/>
        <end position="367"/>
    </location>
</feature>
<evidence type="ECO:0000259" key="2">
    <source>
        <dbReference type="Pfam" id="PF00557"/>
    </source>
</evidence>
<dbReference type="EMBL" id="JBHSJC010000001">
    <property type="protein sequence ID" value="MFC4829221.1"/>
    <property type="molecule type" value="Genomic_DNA"/>
</dbReference>
<proteinExistence type="predicted"/>
<protein>
    <submittedName>
        <fullName evidence="3">M24 family metallopeptidase</fullName>
    </submittedName>
</protein>
<gene>
    <name evidence="3" type="ORF">ACFPER_10490</name>
</gene>
<accession>A0ABV9R6X2</accession>
<dbReference type="Gene3D" id="3.90.230.10">
    <property type="entry name" value="Creatinase/methionine aminopeptidase superfamily"/>
    <property type="match status" value="1"/>
</dbReference>
<dbReference type="PANTHER" id="PTHR46112:SF2">
    <property type="entry name" value="XAA-PRO AMINOPEPTIDASE P-RELATED"/>
    <property type="match status" value="1"/>
</dbReference>
<dbReference type="Proteomes" id="UP001595960">
    <property type="component" value="Unassembled WGS sequence"/>
</dbReference>
<evidence type="ECO:0000313" key="3">
    <source>
        <dbReference type="EMBL" id="MFC4829221.1"/>
    </source>
</evidence>
<evidence type="ECO:0000313" key="4">
    <source>
        <dbReference type="Proteomes" id="UP001595960"/>
    </source>
</evidence>
<dbReference type="SUPFAM" id="SSF55920">
    <property type="entry name" value="Creatinase/aminopeptidase"/>
    <property type="match status" value="1"/>
</dbReference>
<evidence type="ECO:0000256" key="1">
    <source>
        <dbReference type="SAM" id="MobiDB-lite"/>
    </source>
</evidence>
<name>A0ABV9R6X2_9MICO</name>
<dbReference type="Pfam" id="PF00557">
    <property type="entry name" value="Peptidase_M24"/>
    <property type="match status" value="1"/>
</dbReference>